<name>A0ABY9JTM9_9BACI</name>
<evidence type="ECO:0000313" key="4">
    <source>
        <dbReference type="Proteomes" id="UP001197974"/>
    </source>
</evidence>
<dbReference type="InterPro" id="IPR009739">
    <property type="entry name" value="LprI-like_N"/>
</dbReference>
<feature type="compositionally biased region" description="Basic and acidic residues" evidence="1">
    <location>
        <begin position="24"/>
        <end position="36"/>
    </location>
</feature>
<evidence type="ECO:0000259" key="2">
    <source>
        <dbReference type="Pfam" id="PF07007"/>
    </source>
</evidence>
<feature type="region of interest" description="Disordered" evidence="1">
    <location>
        <begin position="20"/>
        <end position="93"/>
    </location>
</feature>
<dbReference type="Gene3D" id="1.20.1270.180">
    <property type="match status" value="1"/>
</dbReference>
<organism evidence="3 4">
    <name type="scientific">Bacillus carboniphilus</name>
    <dbReference type="NCBI Taxonomy" id="86663"/>
    <lineage>
        <taxon>Bacteria</taxon>
        <taxon>Bacillati</taxon>
        <taxon>Bacillota</taxon>
        <taxon>Bacilli</taxon>
        <taxon>Bacillales</taxon>
        <taxon>Bacillaceae</taxon>
        <taxon>Bacillus</taxon>
    </lineage>
</organism>
<dbReference type="RefSeq" id="WP_226539427.1">
    <property type="nucleotide sequence ID" value="NZ_CP129013.1"/>
</dbReference>
<dbReference type="Proteomes" id="UP001197974">
    <property type="component" value="Chromosome"/>
</dbReference>
<proteinExistence type="predicted"/>
<keyword evidence="4" id="KW-1185">Reference proteome</keyword>
<dbReference type="PANTHER" id="PTHR39176">
    <property type="entry name" value="PERIPLASMIC PROTEIN-RELATED"/>
    <property type="match status" value="1"/>
</dbReference>
<dbReference type="EMBL" id="CP129013">
    <property type="protein sequence ID" value="WLR42746.1"/>
    <property type="molecule type" value="Genomic_DNA"/>
</dbReference>
<evidence type="ECO:0000313" key="3">
    <source>
        <dbReference type="EMBL" id="WLR42746.1"/>
    </source>
</evidence>
<dbReference type="PANTHER" id="PTHR39176:SF1">
    <property type="entry name" value="PERIPLASMIC PROTEIN"/>
    <property type="match status" value="1"/>
</dbReference>
<feature type="domain" description="Lysozyme inhibitor LprI-like N-terminal" evidence="2">
    <location>
        <begin position="110"/>
        <end position="200"/>
    </location>
</feature>
<evidence type="ECO:0000256" key="1">
    <source>
        <dbReference type="SAM" id="MobiDB-lite"/>
    </source>
</evidence>
<sequence length="206" mass="23798">MKNCLILFISIFFLVSCSNDESSEQAKNDATDHNTSVEEAENSSQEQKKDREGQDETSSSSNNNDKVEDENKQTSNQSEESNEQIESTKKIYNDKLDEVENSVRVLESKLQKSETQTEMNELQADIHQMWDDALNEIYGVLKGQLTNNEFRKLREEQLNWINERDAIAEEEASVYQGGSLETFQLLNTKAKLTKERCYELVDIYMK</sequence>
<gene>
    <name evidence="3" type="ORF">LC087_00400</name>
</gene>
<accession>A0ABY9JTM9</accession>
<dbReference type="PROSITE" id="PS51257">
    <property type="entry name" value="PROKAR_LIPOPROTEIN"/>
    <property type="match status" value="1"/>
</dbReference>
<dbReference type="Pfam" id="PF07007">
    <property type="entry name" value="LprI"/>
    <property type="match status" value="1"/>
</dbReference>
<protein>
    <submittedName>
        <fullName evidence="3">Lysozyme inhibitor LprI family protein</fullName>
    </submittedName>
</protein>
<reference evidence="3 4" key="1">
    <citation type="submission" date="2023-06" db="EMBL/GenBank/DDBJ databases">
        <title>Five Gram-positive bacteria isolated from mangrove sediments in Shenzhen, Guangdong, China.</title>
        <authorList>
            <person name="Yu S."/>
            <person name="Zheng W."/>
            <person name="Huang Y."/>
        </authorList>
    </citation>
    <scope>NUCLEOTIDE SEQUENCE [LARGE SCALE GENOMIC DNA]</scope>
    <source>
        <strain evidence="3 4">SaN35-3</strain>
    </source>
</reference>